<sequence length="187" mass="20362">MHDLRRMAARLLAPALALVLALPAPAPAADDGMNLALCTQVLSRMLCKKPSEFGYVGKIEPGVYILSVFYASKNSELLCAVTPDGQVIVQDRTWRPMRRVVPYAPDAEGRCLVANYSSPDCPAKGPIKVCPPKTQLDAKEQVKETFWNRPVPKILEEEYKAMSGREQQNATAAQPPVETGGQASPAQ</sequence>
<protein>
    <submittedName>
        <fullName evidence="3">Uncharacterized protein</fullName>
    </submittedName>
</protein>
<dbReference type="OrthoDB" id="5458150at2"/>
<keyword evidence="2" id="KW-0732">Signal</keyword>
<organism evidence="3 4">
    <name type="scientific">Humidesulfovibrio mexicanus</name>
    <dbReference type="NCBI Taxonomy" id="147047"/>
    <lineage>
        <taxon>Bacteria</taxon>
        <taxon>Pseudomonadati</taxon>
        <taxon>Thermodesulfobacteriota</taxon>
        <taxon>Desulfovibrionia</taxon>
        <taxon>Desulfovibrionales</taxon>
        <taxon>Desulfovibrionaceae</taxon>
        <taxon>Humidesulfovibrio</taxon>
    </lineage>
</organism>
<feature type="region of interest" description="Disordered" evidence="1">
    <location>
        <begin position="160"/>
        <end position="187"/>
    </location>
</feature>
<name>A0A238Z0G0_9BACT</name>
<keyword evidence="4" id="KW-1185">Reference proteome</keyword>
<evidence type="ECO:0000313" key="3">
    <source>
        <dbReference type="EMBL" id="SNR76782.1"/>
    </source>
</evidence>
<feature type="signal peptide" evidence="2">
    <location>
        <begin position="1"/>
        <end position="28"/>
    </location>
</feature>
<gene>
    <name evidence="3" type="ORF">SAMN04488503_1140</name>
</gene>
<reference evidence="3 4" key="1">
    <citation type="submission" date="2017-06" db="EMBL/GenBank/DDBJ databases">
        <authorList>
            <person name="Kim H.J."/>
            <person name="Triplett B.A."/>
        </authorList>
    </citation>
    <scope>NUCLEOTIDE SEQUENCE [LARGE SCALE GENOMIC DNA]</scope>
    <source>
        <strain evidence="3 4">DSM 13116</strain>
    </source>
</reference>
<accession>A0A238Z0G0</accession>
<dbReference type="RefSeq" id="WP_089272617.1">
    <property type="nucleotide sequence ID" value="NZ_FZOC01000002.1"/>
</dbReference>
<dbReference type="AlphaFoldDB" id="A0A238Z0G0"/>
<evidence type="ECO:0000313" key="4">
    <source>
        <dbReference type="Proteomes" id="UP000198324"/>
    </source>
</evidence>
<dbReference type="EMBL" id="FZOC01000002">
    <property type="protein sequence ID" value="SNR76782.1"/>
    <property type="molecule type" value="Genomic_DNA"/>
</dbReference>
<dbReference type="Proteomes" id="UP000198324">
    <property type="component" value="Unassembled WGS sequence"/>
</dbReference>
<feature type="chain" id="PRO_5012444150" evidence="2">
    <location>
        <begin position="29"/>
        <end position="187"/>
    </location>
</feature>
<evidence type="ECO:0000256" key="1">
    <source>
        <dbReference type="SAM" id="MobiDB-lite"/>
    </source>
</evidence>
<proteinExistence type="predicted"/>
<evidence type="ECO:0000256" key="2">
    <source>
        <dbReference type="SAM" id="SignalP"/>
    </source>
</evidence>